<evidence type="ECO:0000313" key="5">
    <source>
        <dbReference type="Proteomes" id="UP001560685"/>
    </source>
</evidence>
<evidence type="ECO:0000259" key="3">
    <source>
        <dbReference type="PROSITE" id="PS51831"/>
    </source>
</evidence>
<organism evidence="4 5">
    <name type="scientific">Hyphococcus lacteus</name>
    <dbReference type="NCBI Taxonomy" id="3143536"/>
    <lineage>
        <taxon>Bacteria</taxon>
        <taxon>Pseudomonadati</taxon>
        <taxon>Pseudomonadota</taxon>
        <taxon>Alphaproteobacteria</taxon>
        <taxon>Parvularculales</taxon>
        <taxon>Parvularculaceae</taxon>
        <taxon>Hyphococcus</taxon>
    </lineage>
</organism>
<dbReference type="HAMAP" id="MF_01212">
    <property type="entry name" value="dGTPase_type2"/>
    <property type="match status" value="1"/>
</dbReference>
<dbReference type="InterPro" id="IPR023023">
    <property type="entry name" value="dNTPase_2"/>
</dbReference>
<dbReference type="InterPro" id="IPR006261">
    <property type="entry name" value="dGTPase"/>
</dbReference>
<dbReference type="PANTHER" id="PTHR11373:SF43">
    <property type="entry name" value="DEOXYGUANOSINETRIPHOSPHATE TRIPHOSPHOHYDROLASE-LIKE PROTEIN"/>
    <property type="match status" value="1"/>
</dbReference>
<dbReference type="NCBIfam" id="NF002326">
    <property type="entry name" value="PRK01286.1-1"/>
    <property type="match status" value="1"/>
</dbReference>
<dbReference type="NCBIfam" id="TIGR01353">
    <property type="entry name" value="dGTP_triPase"/>
    <property type="match status" value="1"/>
</dbReference>
<gene>
    <name evidence="4" type="ORF">ABFZ84_13690</name>
</gene>
<dbReference type="PANTHER" id="PTHR11373">
    <property type="entry name" value="DEOXYNUCLEOSIDE TRIPHOSPHATE TRIPHOSPHOHYDROLASE"/>
    <property type="match status" value="1"/>
</dbReference>
<dbReference type="InterPro" id="IPR050135">
    <property type="entry name" value="dGTPase-like"/>
</dbReference>
<sequence length="394" mass="44340">MAFPAPLAPYAARAEETRGRLHSDPESAFRTPFQRDRDRVVHAVAFRRLKHKTQVFVSQEGDHYRTRLTHSLEVAQIARTLARALKLDEDLAECLALAHDLGHPPFGHTGEDVLVECMAKYDGFDHNAQTLRLLTKLERRHAEFDGLNLTWETLEGVVKHNGPLTGPLAQKNDPLPAAIVEYAKGHDLWLATYPSLEAQVSALADDIAYNNHDVDDGLRAGLFDFAAAREVPLVGSALRDAEARFPDAPRDILIAEAVSDLIGAMVVDVLQETKRRLAEGKPASADAVRRAKQAYSAFSPEMDRDLSGLRAFLHENMYRHYKVNRARSQAKRIIKSLFDLFFHEPETLPPEWRGRYEGASEARLARVVCDYIAGMTDRYASREYRRLFGVEFDG</sequence>
<dbReference type="SMART" id="SM00471">
    <property type="entry name" value="HDc"/>
    <property type="match status" value="1"/>
</dbReference>
<dbReference type="Gene3D" id="1.10.3210.10">
    <property type="entry name" value="Hypothetical protein af1432"/>
    <property type="match status" value="1"/>
</dbReference>
<dbReference type="PROSITE" id="PS51831">
    <property type="entry name" value="HD"/>
    <property type="match status" value="1"/>
</dbReference>
<name>A0ABV3Z716_9PROT</name>
<dbReference type="NCBIfam" id="NF002328">
    <property type="entry name" value="PRK01286.1-3"/>
    <property type="match status" value="1"/>
</dbReference>
<dbReference type="Pfam" id="PF01966">
    <property type="entry name" value="HD"/>
    <property type="match status" value="1"/>
</dbReference>
<dbReference type="CDD" id="cd00077">
    <property type="entry name" value="HDc"/>
    <property type="match status" value="1"/>
</dbReference>
<keyword evidence="1 2" id="KW-0378">Hydrolase</keyword>
<dbReference type="InterPro" id="IPR026875">
    <property type="entry name" value="PHydrolase_assoc_dom"/>
</dbReference>
<proteinExistence type="inferred from homology"/>
<dbReference type="InterPro" id="IPR003607">
    <property type="entry name" value="HD/PDEase_dom"/>
</dbReference>
<evidence type="ECO:0000256" key="1">
    <source>
        <dbReference type="ARBA" id="ARBA00022801"/>
    </source>
</evidence>
<dbReference type="Pfam" id="PF13286">
    <property type="entry name" value="HD_assoc"/>
    <property type="match status" value="1"/>
</dbReference>
<feature type="domain" description="HD" evidence="3">
    <location>
        <begin position="67"/>
        <end position="210"/>
    </location>
</feature>
<evidence type="ECO:0000256" key="2">
    <source>
        <dbReference type="HAMAP-Rule" id="MF_01212"/>
    </source>
</evidence>
<comment type="similarity">
    <text evidence="2">Belongs to the dGTPase family. Type 2 subfamily.</text>
</comment>
<evidence type="ECO:0000313" key="4">
    <source>
        <dbReference type="EMBL" id="MEX6634600.1"/>
    </source>
</evidence>
<dbReference type="EMBL" id="JBEHZE010000002">
    <property type="protein sequence ID" value="MEX6634600.1"/>
    <property type="molecule type" value="Genomic_DNA"/>
</dbReference>
<dbReference type="SUPFAM" id="SSF109604">
    <property type="entry name" value="HD-domain/PDEase-like"/>
    <property type="match status" value="1"/>
</dbReference>
<dbReference type="InterPro" id="IPR006674">
    <property type="entry name" value="HD_domain"/>
</dbReference>
<keyword evidence="5" id="KW-1185">Reference proteome</keyword>
<accession>A0ABV3Z716</accession>
<dbReference type="RefSeq" id="WP_369314817.1">
    <property type="nucleotide sequence ID" value="NZ_JBEHZE010000002.1"/>
</dbReference>
<dbReference type="Proteomes" id="UP001560685">
    <property type="component" value="Unassembled WGS sequence"/>
</dbReference>
<protein>
    <recommendedName>
        <fullName evidence="2">Deoxyguanosinetriphosphate triphosphohydrolase-like protein</fullName>
    </recommendedName>
</protein>
<reference evidence="4 5" key="1">
    <citation type="submission" date="2024-05" db="EMBL/GenBank/DDBJ databases">
        <title>Three bacterial strains, DH-69, EH-24, and ECK-19 isolated from coastal sediments.</title>
        <authorList>
            <person name="Ye Y.-Q."/>
            <person name="Du Z.-J."/>
        </authorList>
    </citation>
    <scope>NUCLEOTIDE SEQUENCE [LARGE SCALE GENOMIC DNA]</scope>
    <source>
        <strain evidence="4 5">ECK-19</strain>
    </source>
</reference>
<comment type="caution">
    <text evidence="4">The sequence shown here is derived from an EMBL/GenBank/DDBJ whole genome shotgun (WGS) entry which is preliminary data.</text>
</comment>